<name>A0AAW1P530_9CHLO</name>
<feature type="domain" description="USP" evidence="11">
    <location>
        <begin position="107"/>
        <end position="415"/>
    </location>
</feature>
<dbReference type="EC" id="3.4.19.12" evidence="4"/>
<keyword evidence="7" id="KW-0378">Hydrolase</keyword>
<dbReference type="InterPro" id="IPR038765">
    <property type="entry name" value="Papain-like_cys_pep_sf"/>
</dbReference>
<sequence>MKKGRGAGNKRARTEQLSEDEVEELRKQLEQGQALDQPQILRYLKADQQCHISNCKGKKDNPNCLCGLVPAVGSFRKKGLWRKQSVALGALGPDPSTTRRQDVHVPCGLNNLGNTCYVNSALQCLFMIPSFRQGIYNLDAGLADLPVLQHIRSLFLELQYGPRASSDPSKLASVLNLDNSIQQDGQEFLKLLLSLLESKLQASTLPALQHLVPSLFRGAYVYETVCKACGRASAGSQRLTDFYELDVRVQGTPSLEISLASLLEQEELVGENQYMCSFCQQKQDATRQLCLKAVPPYLCFSLQRFVFDAKKMMKVKATDKLSFPQSLDLAAFAPPQQLHGGDTLMYDLVAILIHKGSSASHGHYVAHVKDEEDGKWWRFDDETVTAMPAGPSGEHADHGVAAAASSAGVAPPAKKAAAPRKGGKRFKLEHSPEVENGNDVVLVDTDSSPEAAASSSTGPIISGNAYMLMYRSRSWEPTTRPPARSSTPDSLPEGLLERVQALQADFDAQCETYQARVEEMQSQVGQRQDMVRNVLQEAAVPSTSEDSRWIAASWLQTWADADVEPGPMDNSVLLCSHQAADPSKVCDMKRISVVAWTQLAELRRGGPELPVSATCATCMLAAMEAQAGAREDSALRESMLAVLAAEEEQEPSSGVYVSKTWLQAWKRRDGRHTGRASPTAAITCLHGGLAPEAAGLKAKRALVPPTVWDYLVESWGRHCQHERSKARAPQADEAGDDGDVVMLDQAGEPDASGHAETGSPAAEAVAGDGDARLHKFTAGTSECAICSEQLAANAETGKDLRAQADRDRAALAQLAASSGTYLEPGSTVFLAPKAWLAQWRGYINALPKRNTSPTAPAPQPMPPLREAIQQLLCPCHRATHPPKLAYPAPAIYKRRGKWVQQDDPDCAFEVVQQQDWDMLQALYGQEGEGNSSAPSLAAMFEVREEAVASAEPLGGSLEDEAVIGADLQPLQHARGGRGGVEEVASLQPQLEVCQDSVAERGAAVRAALLSYQAAEVMVEVVKQEDLQDPSTSAAGERKSRRARKGRAPLQVSSTMTLHALKLALVEALGVHPLNAAVYIKRCPPGRTECWEELDADEATLADCAVFPDEELRVVNRGLVDDDDLSSLFDGGSNPSKRQMERGFAGTALTGGDVANNIEHQAQG</sequence>
<dbReference type="InterPro" id="IPR035927">
    <property type="entry name" value="DUSP-like_sf"/>
</dbReference>
<keyword evidence="9" id="KW-0539">Nucleus</keyword>
<feature type="domain" description="DUSP" evidence="12">
    <location>
        <begin position="626"/>
        <end position="730"/>
    </location>
</feature>
<accession>A0AAW1P530</accession>
<keyword evidence="6" id="KW-0833">Ubl conjugation pathway</keyword>
<evidence type="ECO:0000256" key="4">
    <source>
        <dbReference type="ARBA" id="ARBA00012759"/>
    </source>
</evidence>
<evidence type="ECO:0000256" key="9">
    <source>
        <dbReference type="ARBA" id="ARBA00023242"/>
    </source>
</evidence>
<dbReference type="InterPro" id="IPR018200">
    <property type="entry name" value="USP_CS"/>
</dbReference>
<evidence type="ECO:0000256" key="2">
    <source>
        <dbReference type="ARBA" id="ARBA00004123"/>
    </source>
</evidence>
<dbReference type="Gene3D" id="3.30.2230.10">
    <property type="entry name" value="DUSP-like"/>
    <property type="match status" value="1"/>
</dbReference>
<dbReference type="Proteomes" id="UP001489004">
    <property type="component" value="Unassembled WGS sequence"/>
</dbReference>
<dbReference type="EMBL" id="JALJOR010000022">
    <property type="protein sequence ID" value="KAK9803279.1"/>
    <property type="molecule type" value="Genomic_DNA"/>
</dbReference>
<comment type="similarity">
    <text evidence="3">Belongs to the peptidase C19 family.</text>
</comment>
<dbReference type="GO" id="GO:0016579">
    <property type="term" value="P:protein deubiquitination"/>
    <property type="evidence" value="ECO:0007669"/>
    <property type="project" value="InterPro"/>
</dbReference>
<feature type="region of interest" description="Disordered" evidence="10">
    <location>
        <begin position="722"/>
        <end position="765"/>
    </location>
</feature>
<dbReference type="PROSITE" id="PS51283">
    <property type="entry name" value="DUSP"/>
    <property type="match status" value="3"/>
</dbReference>
<evidence type="ECO:0000256" key="5">
    <source>
        <dbReference type="ARBA" id="ARBA00022670"/>
    </source>
</evidence>
<dbReference type="Pfam" id="PF00443">
    <property type="entry name" value="UCH"/>
    <property type="match status" value="1"/>
</dbReference>
<dbReference type="PROSITE" id="PS00972">
    <property type="entry name" value="USP_1"/>
    <property type="match status" value="1"/>
</dbReference>
<evidence type="ECO:0000259" key="11">
    <source>
        <dbReference type="PROSITE" id="PS50235"/>
    </source>
</evidence>
<feature type="region of interest" description="Disordered" evidence="10">
    <location>
        <begin position="1025"/>
        <end position="1048"/>
    </location>
</feature>
<dbReference type="GO" id="GO:0006508">
    <property type="term" value="P:proteolysis"/>
    <property type="evidence" value="ECO:0007669"/>
    <property type="project" value="UniProtKB-KW"/>
</dbReference>
<dbReference type="InterPro" id="IPR050164">
    <property type="entry name" value="Peptidase_C19"/>
</dbReference>
<dbReference type="SUPFAM" id="SSF54001">
    <property type="entry name" value="Cysteine proteinases"/>
    <property type="match status" value="1"/>
</dbReference>
<dbReference type="InterPro" id="IPR006615">
    <property type="entry name" value="Pept_C19_DUSP"/>
</dbReference>
<evidence type="ECO:0000256" key="10">
    <source>
        <dbReference type="SAM" id="MobiDB-lite"/>
    </source>
</evidence>
<evidence type="ECO:0000256" key="6">
    <source>
        <dbReference type="ARBA" id="ARBA00022786"/>
    </source>
</evidence>
<comment type="catalytic activity">
    <reaction evidence="1">
        <text>Thiol-dependent hydrolysis of ester, thioester, amide, peptide and isopeptide bonds formed by the C-terminal Gly of ubiquitin (a 76-residue protein attached to proteins as an intracellular targeting signal).</text>
        <dbReference type="EC" id="3.4.19.12"/>
    </reaction>
</comment>
<dbReference type="GO" id="GO:0005634">
    <property type="term" value="C:nucleus"/>
    <property type="evidence" value="ECO:0007669"/>
    <property type="project" value="UniProtKB-SubCell"/>
</dbReference>
<dbReference type="GO" id="GO:0005829">
    <property type="term" value="C:cytosol"/>
    <property type="evidence" value="ECO:0007669"/>
    <property type="project" value="TreeGrafter"/>
</dbReference>
<dbReference type="InterPro" id="IPR028889">
    <property type="entry name" value="USP"/>
</dbReference>
<evidence type="ECO:0000313" key="14">
    <source>
        <dbReference type="Proteomes" id="UP001489004"/>
    </source>
</evidence>
<dbReference type="PROSITE" id="PS50235">
    <property type="entry name" value="USP_3"/>
    <property type="match status" value="1"/>
</dbReference>
<feature type="region of interest" description="Disordered" evidence="10">
    <location>
        <begin position="387"/>
        <end position="430"/>
    </location>
</feature>
<dbReference type="InterPro" id="IPR001394">
    <property type="entry name" value="Peptidase_C19_UCH"/>
</dbReference>
<evidence type="ECO:0000313" key="13">
    <source>
        <dbReference type="EMBL" id="KAK9803279.1"/>
    </source>
</evidence>
<evidence type="ECO:0000256" key="3">
    <source>
        <dbReference type="ARBA" id="ARBA00009085"/>
    </source>
</evidence>
<gene>
    <name evidence="13" type="ORF">WJX72_005931</name>
</gene>
<comment type="caution">
    <text evidence="13">The sequence shown here is derived from an EMBL/GenBank/DDBJ whole genome shotgun (WGS) entry which is preliminary data.</text>
</comment>
<keyword evidence="8" id="KW-0788">Thiol protease</keyword>
<evidence type="ECO:0000259" key="12">
    <source>
        <dbReference type="PROSITE" id="PS51283"/>
    </source>
</evidence>
<organism evidence="13 14">
    <name type="scientific">[Myrmecia] bisecta</name>
    <dbReference type="NCBI Taxonomy" id="41462"/>
    <lineage>
        <taxon>Eukaryota</taxon>
        <taxon>Viridiplantae</taxon>
        <taxon>Chlorophyta</taxon>
        <taxon>core chlorophytes</taxon>
        <taxon>Trebouxiophyceae</taxon>
        <taxon>Trebouxiales</taxon>
        <taxon>Trebouxiaceae</taxon>
        <taxon>Myrmecia</taxon>
    </lineage>
</organism>
<dbReference type="GO" id="GO:0004843">
    <property type="term" value="F:cysteine-type deubiquitinase activity"/>
    <property type="evidence" value="ECO:0007669"/>
    <property type="project" value="UniProtKB-EC"/>
</dbReference>
<dbReference type="PANTHER" id="PTHR24006:SF722">
    <property type="entry name" value="UBIQUITIN CARBOXYL-TERMINAL HYDROLASE 48"/>
    <property type="match status" value="1"/>
</dbReference>
<evidence type="ECO:0000256" key="8">
    <source>
        <dbReference type="ARBA" id="ARBA00022807"/>
    </source>
</evidence>
<proteinExistence type="inferred from homology"/>
<feature type="domain" description="DUSP" evidence="12">
    <location>
        <begin position="802"/>
        <end position="936"/>
    </location>
</feature>
<dbReference type="AlphaFoldDB" id="A0AAW1P530"/>
<comment type="subcellular location">
    <subcellularLocation>
        <location evidence="2">Nucleus</location>
    </subcellularLocation>
</comment>
<evidence type="ECO:0000256" key="7">
    <source>
        <dbReference type="ARBA" id="ARBA00022801"/>
    </source>
</evidence>
<evidence type="ECO:0000256" key="1">
    <source>
        <dbReference type="ARBA" id="ARBA00000707"/>
    </source>
</evidence>
<feature type="compositionally biased region" description="Low complexity" evidence="10">
    <location>
        <begin position="399"/>
        <end position="416"/>
    </location>
</feature>
<feature type="region of interest" description="Disordered" evidence="10">
    <location>
        <begin position="1"/>
        <end position="24"/>
    </location>
</feature>
<dbReference type="PANTHER" id="PTHR24006">
    <property type="entry name" value="UBIQUITIN CARBOXYL-TERMINAL HYDROLASE"/>
    <property type="match status" value="1"/>
</dbReference>
<feature type="compositionally biased region" description="Basic residues" evidence="10">
    <location>
        <begin position="1"/>
        <end position="11"/>
    </location>
</feature>
<dbReference type="PROSITE" id="PS00973">
    <property type="entry name" value="USP_2"/>
    <property type="match status" value="1"/>
</dbReference>
<keyword evidence="14" id="KW-1185">Reference proteome</keyword>
<feature type="domain" description="DUSP" evidence="12">
    <location>
        <begin position="522"/>
        <end position="615"/>
    </location>
</feature>
<keyword evidence="5" id="KW-0645">Protease</keyword>
<protein>
    <recommendedName>
        <fullName evidence="4">ubiquitinyl hydrolase 1</fullName>
        <ecNumber evidence="4">3.4.19.12</ecNumber>
    </recommendedName>
</protein>
<dbReference type="Gene3D" id="3.90.70.10">
    <property type="entry name" value="Cysteine proteinases"/>
    <property type="match status" value="1"/>
</dbReference>
<reference evidence="13 14" key="1">
    <citation type="journal article" date="2024" name="Nat. Commun.">
        <title>Phylogenomics reveals the evolutionary origins of lichenization in chlorophyte algae.</title>
        <authorList>
            <person name="Puginier C."/>
            <person name="Libourel C."/>
            <person name="Otte J."/>
            <person name="Skaloud P."/>
            <person name="Haon M."/>
            <person name="Grisel S."/>
            <person name="Petersen M."/>
            <person name="Berrin J.G."/>
            <person name="Delaux P.M."/>
            <person name="Dal Grande F."/>
            <person name="Keller J."/>
        </authorList>
    </citation>
    <scope>NUCLEOTIDE SEQUENCE [LARGE SCALE GENOMIC DNA]</scope>
    <source>
        <strain evidence="13 14">SAG 2043</strain>
    </source>
</reference>